<feature type="transmembrane region" description="Helical" evidence="1">
    <location>
        <begin position="202"/>
        <end position="224"/>
    </location>
</feature>
<evidence type="ECO:0000313" key="4">
    <source>
        <dbReference type="Proteomes" id="UP000189004"/>
    </source>
</evidence>
<dbReference type="EMBL" id="MCOK01000001">
    <property type="protein sequence ID" value="OOC53919.1"/>
    <property type="molecule type" value="Genomic_DNA"/>
</dbReference>
<feature type="transmembrane region" description="Helical" evidence="1">
    <location>
        <begin position="64"/>
        <end position="88"/>
    </location>
</feature>
<dbReference type="PANTHER" id="PTHR36927">
    <property type="entry name" value="BLR4337 PROTEIN"/>
    <property type="match status" value="1"/>
</dbReference>
<dbReference type="OrthoDB" id="7375713at2"/>
<feature type="transmembrane region" description="Helical" evidence="1">
    <location>
        <begin position="266"/>
        <end position="288"/>
    </location>
</feature>
<dbReference type="GO" id="GO:0016747">
    <property type="term" value="F:acyltransferase activity, transferring groups other than amino-acyl groups"/>
    <property type="evidence" value="ECO:0007669"/>
    <property type="project" value="InterPro"/>
</dbReference>
<feature type="transmembrane region" description="Helical" evidence="1">
    <location>
        <begin position="365"/>
        <end position="387"/>
    </location>
</feature>
<dbReference type="InterPro" id="IPR002656">
    <property type="entry name" value="Acyl_transf_3_dom"/>
</dbReference>
<protein>
    <submittedName>
        <fullName evidence="3">Acyltransferase</fullName>
    </submittedName>
</protein>
<dbReference type="PANTHER" id="PTHR36927:SF4">
    <property type="entry name" value="BLR5718 PROTEIN"/>
    <property type="match status" value="1"/>
</dbReference>
<dbReference type="AlphaFoldDB" id="A0A1V3C0B6"/>
<keyword evidence="3" id="KW-0012">Acyltransferase</keyword>
<feature type="transmembrane region" description="Helical" evidence="1">
    <location>
        <begin position="155"/>
        <end position="173"/>
    </location>
</feature>
<keyword evidence="1" id="KW-0472">Membrane</keyword>
<evidence type="ECO:0000313" key="3">
    <source>
        <dbReference type="EMBL" id="OOC53919.1"/>
    </source>
</evidence>
<gene>
    <name evidence="3" type="ORF">NOSIN_08980</name>
</gene>
<name>A0A1V3C0B6_9ACTN</name>
<sequence>MTQRARPPLDPDVTAPPPGRRLHHVDNLRVMLTVLVVLHHVAVTYGNIPIWFYTEPAQDPSGGLLDLFVIINQTYFMGMFFLLAGYFVPGAADRRGPRGLVRERLVRLGVPLLLFVLLVRPLLTVNAYTAAAGAAAAEGSELPYWLFYLISFDPGPMWFVEVLLVFSLAYVVIRGLRERRARRAGLVIAPPAPPADSAPPRWLWPVLGFVLGLALVTFAWRYLAPAPYWPFVGLPSPGYLPQYLALFMVGVLAYRGDWLTRLPGAAGWFGAALAAAGLLALPVVMVVAGGAAPTPGTWQALAQIVVETCFAMGMVLMLLVFFRRFLDRQNRFGRFLSENAFAVYFLHPLVLVGLGLALSGWEAAAIAKFAVMGALAVPACWLLAAAVRAVPGAKRIL</sequence>
<proteinExistence type="predicted"/>
<reference evidence="4" key="1">
    <citation type="submission" date="2016-08" db="EMBL/GenBank/DDBJ databases">
        <authorList>
            <person name="Tokovenko B."/>
            <person name="Kalinowski J."/>
        </authorList>
    </citation>
    <scope>NUCLEOTIDE SEQUENCE [LARGE SCALE GENOMIC DNA]</scope>
    <source>
        <strain evidence="4">UTMC102</strain>
    </source>
</reference>
<feature type="transmembrane region" description="Helical" evidence="1">
    <location>
        <begin position="30"/>
        <end position="52"/>
    </location>
</feature>
<evidence type="ECO:0000259" key="2">
    <source>
        <dbReference type="Pfam" id="PF01757"/>
    </source>
</evidence>
<feature type="transmembrane region" description="Helical" evidence="1">
    <location>
        <begin position="108"/>
        <end position="135"/>
    </location>
</feature>
<dbReference type="RefSeq" id="WP_077690310.1">
    <property type="nucleotide sequence ID" value="NZ_MCOK01000001.1"/>
</dbReference>
<accession>A0A1V3C0B6</accession>
<dbReference type="InterPro" id="IPR050623">
    <property type="entry name" value="Glucan_succinyl_AcylTrfase"/>
</dbReference>
<keyword evidence="3" id="KW-0808">Transferase</keyword>
<feature type="transmembrane region" description="Helical" evidence="1">
    <location>
        <begin position="300"/>
        <end position="321"/>
    </location>
</feature>
<keyword evidence="1" id="KW-0812">Transmembrane</keyword>
<feature type="transmembrane region" description="Helical" evidence="1">
    <location>
        <begin position="341"/>
        <end position="359"/>
    </location>
</feature>
<dbReference type="Pfam" id="PF01757">
    <property type="entry name" value="Acyl_transf_3"/>
    <property type="match status" value="1"/>
</dbReference>
<dbReference type="Proteomes" id="UP000189004">
    <property type="component" value="Unassembled WGS sequence"/>
</dbReference>
<feature type="transmembrane region" description="Helical" evidence="1">
    <location>
        <begin position="236"/>
        <end position="254"/>
    </location>
</feature>
<organism evidence="3 4">
    <name type="scientific">Nocardiopsis sinuspersici</name>
    <dbReference type="NCBI Taxonomy" id="501010"/>
    <lineage>
        <taxon>Bacteria</taxon>
        <taxon>Bacillati</taxon>
        <taxon>Actinomycetota</taxon>
        <taxon>Actinomycetes</taxon>
        <taxon>Streptosporangiales</taxon>
        <taxon>Nocardiopsidaceae</taxon>
        <taxon>Nocardiopsis</taxon>
    </lineage>
</organism>
<evidence type="ECO:0000256" key="1">
    <source>
        <dbReference type="SAM" id="Phobius"/>
    </source>
</evidence>
<feature type="domain" description="Acyltransferase 3" evidence="2">
    <location>
        <begin position="25"/>
        <end position="384"/>
    </location>
</feature>
<keyword evidence="1" id="KW-1133">Transmembrane helix</keyword>
<keyword evidence="4" id="KW-1185">Reference proteome</keyword>
<comment type="caution">
    <text evidence="3">The sequence shown here is derived from an EMBL/GenBank/DDBJ whole genome shotgun (WGS) entry which is preliminary data.</text>
</comment>
<dbReference type="STRING" id="501010.NOSIN_08980"/>